<evidence type="ECO:0000313" key="1">
    <source>
        <dbReference type="EMBL" id="TEB13065.1"/>
    </source>
</evidence>
<keyword evidence="2" id="KW-1185">Reference proteome</keyword>
<reference evidence="1 2" key="1">
    <citation type="journal article" date="2019" name="Nat. Ecol. Evol.">
        <title>Megaphylogeny resolves global patterns of mushroom evolution.</title>
        <authorList>
            <person name="Varga T."/>
            <person name="Krizsan K."/>
            <person name="Foldi C."/>
            <person name="Dima B."/>
            <person name="Sanchez-Garcia M."/>
            <person name="Sanchez-Ramirez S."/>
            <person name="Szollosi G.J."/>
            <person name="Szarkandi J.G."/>
            <person name="Papp V."/>
            <person name="Albert L."/>
            <person name="Andreopoulos W."/>
            <person name="Angelini C."/>
            <person name="Antonin V."/>
            <person name="Barry K.W."/>
            <person name="Bougher N.L."/>
            <person name="Buchanan P."/>
            <person name="Buyck B."/>
            <person name="Bense V."/>
            <person name="Catcheside P."/>
            <person name="Chovatia M."/>
            <person name="Cooper J."/>
            <person name="Damon W."/>
            <person name="Desjardin D."/>
            <person name="Finy P."/>
            <person name="Geml J."/>
            <person name="Haridas S."/>
            <person name="Hughes K."/>
            <person name="Justo A."/>
            <person name="Karasinski D."/>
            <person name="Kautmanova I."/>
            <person name="Kiss B."/>
            <person name="Kocsube S."/>
            <person name="Kotiranta H."/>
            <person name="LaButti K.M."/>
            <person name="Lechner B.E."/>
            <person name="Liimatainen K."/>
            <person name="Lipzen A."/>
            <person name="Lukacs Z."/>
            <person name="Mihaltcheva S."/>
            <person name="Morgado L.N."/>
            <person name="Niskanen T."/>
            <person name="Noordeloos M.E."/>
            <person name="Ohm R.A."/>
            <person name="Ortiz-Santana B."/>
            <person name="Ovrebo C."/>
            <person name="Racz N."/>
            <person name="Riley R."/>
            <person name="Savchenko A."/>
            <person name="Shiryaev A."/>
            <person name="Soop K."/>
            <person name="Spirin V."/>
            <person name="Szebenyi C."/>
            <person name="Tomsovsky M."/>
            <person name="Tulloss R.E."/>
            <person name="Uehling J."/>
            <person name="Grigoriev I.V."/>
            <person name="Vagvolgyi C."/>
            <person name="Papp T."/>
            <person name="Martin F.M."/>
            <person name="Miettinen O."/>
            <person name="Hibbett D.S."/>
            <person name="Nagy L.G."/>
        </authorList>
    </citation>
    <scope>NUCLEOTIDE SEQUENCE [LARGE SCALE GENOMIC DNA]</scope>
    <source>
        <strain evidence="1 2">FP101781</strain>
    </source>
</reference>
<name>A0A4Y7RVQ4_COPMI</name>
<sequence length="108" mass="11766">MSICLALRGGPGLLTDHIRFCPRQITQLGPVVTVRHPAATRLAECCADLGLQLLRGALVQPGPQWSWSRETNGTQGWRRARGLWCSVRERVIATLRGFEGPGTCLACA</sequence>
<accession>A0A4Y7RVQ4</accession>
<protein>
    <submittedName>
        <fullName evidence="1">Uncharacterized protein</fullName>
    </submittedName>
</protein>
<evidence type="ECO:0000313" key="2">
    <source>
        <dbReference type="Proteomes" id="UP000298030"/>
    </source>
</evidence>
<dbReference type="AlphaFoldDB" id="A0A4Y7RVQ4"/>
<organism evidence="1 2">
    <name type="scientific">Coprinellus micaceus</name>
    <name type="common">Glistening ink-cap mushroom</name>
    <name type="synonym">Coprinus micaceus</name>
    <dbReference type="NCBI Taxonomy" id="71717"/>
    <lineage>
        <taxon>Eukaryota</taxon>
        <taxon>Fungi</taxon>
        <taxon>Dikarya</taxon>
        <taxon>Basidiomycota</taxon>
        <taxon>Agaricomycotina</taxon>
        <taxon>Agaricomycetes</taxon>
        <taxon>Agaricomycetidae</taxon>
        <taxon>Agaricales</taxon>
        <taxon>Agaricineae</taxon>
        <taxon>Psathyrellaceae</taxon>
        <taxon>Coprinellus</taxon>
    </lineage>
</organism>
<dbReference type="Proteomes" id="UP000298030">
    <property type="component" value="Unassembled WGS sequence"/>
</dbReference>
<proteinExistence type="predicted"/>
<dbReference type="EMBL" id="QPFP01000424">
    <property type="protein sequence ID" value="TEB13065.1"/>
    <property type="molecule type" value="Genomic_DNA"/>
</dbReference>
<gene>
    <name evidence="1" type="ORF">FA13DRAFT_965288</name>
</gene>
<comment type="caution">
    <text evidence="1">The sequence shown here is derived from an EMBL/GenBank/DDBJ whole genome shotgun (WGS) entry which is preliminary data.</text>
</comment>